<keyword evidence="2" id="KW-0812">Transmembrane</keyword>
<feature type="transmembrane region" description="Helical" evidence="2">
    <location>
        <begin position="41"/>
        <end position="60"/>
    </location>
</feature>
<evidence type="ECO:0000313" key="3">
    <source>
        <dbReference type="EMBL" id="QUX24447.1"/>
    </source>
</evidence>
<feature type="region of interest" description="Disordered" evidence="1">
    <location>
        <begin position="217"/>
        <end position="239"/>
    </location>
</feature>
<sequence length="239" mass="26092">MAKKGSESTAPAQGKDKKEPGRLKQIGMVAKVVHRQSPRSIPLAAGVAVLILAVFVAIGIWTGSWILWPLTGLPIALLTGFIIFTRSAQRVQYQILDGQIGAGAAILDNMRGNWTTEFAVNANRQQDVVHRVVGRPGVILVGEGDPHRLKSLIASEKKRVSRVALDTPIYDYKVGNGEDQVPLAKLQRTLVRLPRTLDKKDVTQLNYRLRALPAKMQMPKGPMPKNAKMPRGLRGQSGG</sequence>
<gene>
    <name evidence="3" type="ORF">KGD84_09315</name>
</gene>
<dbReference type="RefSeq" id="WP_220559866.1">
    <property type="nucleotide sequence ID" value="NZ_CP074133.1"/>
</dbReference>
<keyword evidence="2" id="KW-0472">Membrane</keyword>
<evidence type="ECO:0000256" key="1">
    <source>
        <dbReference type="SAM" id="MobiDB-lite"/>
    </source>
</evidence>
<name>A0ABX8BQY5_9ACTN</name>
<evidence type="ECO:0000256" key="2">
    <source>
        <dbReference type="SAM" id="Phobius"/>
    </source>
</evidence>
<organism evidence="3 4">
    <name type="scientific">Nocardiopsis changdeensis</name>
    <dbReference type="NCBI Taxonomy" id="2831969"/>
    <lineage>
        <taxon>Bacteria</taxon>
        <taxon>Bacillati</taxon>
        <taxon>Actinomycetota</taxon>
        <taxon>Actinomycetes</taxon>
        <taxon>Streptosporangiales</taxon>
        <taxon>Nocardiopsidaceae</taxon>
        <taxon>Nocardiopsis</taxon>
    </lineage>
</organism>
<feature type="region of interest" description="Disordered" evidence="1">
    <location>
        <begin position="1"/>
        <end position="20"/>
    </location>
</feature>
<dbReference type="Proteomes" id="UP000676079">
    <property type="component" value="Chromosome"/>
</dbReference>
<dbReference type="Pfam" id="PF13829">
    <property type="entry name" value="DUF4191"/>
    <property type="match status" value="1"/>
</dbReference>
<proteinExistence type="predicted"/>
<feature type="transmembrane region" description="Helical" evidence="2">
    <location>
        <begin position="66"/>
        <end position="84"/>
    </location>
</feature>
<keyword evidence="4" id="KW-1185">Reference proteome</keyword>
<protein>
    <submittedName>
        <fullName evidence="3">DUF4191 domain-containing protein</fullName>
    </submittedName>
</protein>
<keyword evidence="2" id="KW-1133">Transmembrane helix</keyword>
<evidence type="ECO:0000313" key="4">
    <source>
        <dbReference type="Proteomes" id="UP000676079"/>
    </source>
</evidence>
<dbReference type="EMBL" id="CP074133">
    <property type="protein sequence ID" value="QUX24447.1"/>
    <property type="molecule type" value="Genomic_DNA"/>
</dbReference>
<accession>A0ABX8BQY5</accession>
<dbReference type="InterPro" id="IPR025445">
    <property type="entry name" value="DUF4191"/>
</dbReference>
<reference evidence="3 4" key="1">
    <citation type="submission" date="2021-05" db="EMBL/GenBank/DDBJ databases">
        <title>Direct Submission.</title>
        <authorList>
            <person name="Li K."/>
            <person name="Gao J."/>
        </authorList>
    </citation>
    <scope>NUCLEOTIDE SEQUENCE [LARGE SCALE GENOMIC DNA]</scope>
    <source>
        <strain evidence="3 4">Mg02</strain>
    </source>
</reference>